<organism evidence="10 11">
    <name type="scientific">Plakobranchus ocellatus</name>
    <dbReference type="NCBI Taxonomy" id="259542"/>
    <lineage>
        <taxon>Eukaryota</taxon>
        <taxon>Metazoa</taxon>
        <taxon>Spiralia</taxon>
        <taxon>Lophotrochozoa</taxon>
        <taxon>Mollusca</taxon>
        <taxon>Gastropoda</taxon>
        <taxon>Heterobranchia</taxon>
        <taxon>Euthyneura</taxon>
        <taxon>Panpulmonata</taxon>
        <taxon>Sacoglossa</taxon>
        <taxon>Placobranchoidea</taxon>
        <taxon>Plakobranchidae</taxon>
        <taxon>Plakobranchus</taxon>
    </lineage>
</organism>
<dbReference type="PANTHER" id="PTHR14233">
    <property type="entry name" value="DUF914-RELATED"/>
    <property type="match status" value="1"/>
</dbReference>
<protein>
    <submittedName>
        <fullName evidence="10">Solute carrier family 35 member f2</fullName>
    </submittedName>
</protein>
<keyword evidence="5 9" id="KW-1133">Transmembrane helix</keyword>
<keyword evidence="4 9" id="KW-0812">Transmembrane</keyword>
<dbReference type="InterPro" id="IPR037185">
    <property type="entry name" value="EmrE-like"/>
</dbReference>
<proteinExistence type="inferred from homology"/>
<dbReference type="PANTHER" id="PTHR14233:SF4">
    <property type="entry name" value="SOLUTE CARRIER FAMILY 35 MEMBER F2"/>
    <property type="match status" value="1"/>
</dbReference>
<feature type="transmembrane region" description="Helical" evidence="9">
    <location>
        <begin position="108"/>
        <end position="126"/>
    </location>
</feature>
<feature type="transmembrane region" description="Helical" evidence="9">
    <location>
        <begin position="138"/>
        <end position="160"/>
    </location>
</feature>
<feature type="transmembrane region" description="Helical" evidence="9">
    <location>
        <begin position="272"/>
        <end position="293"/>
    </location>
</feature>
<name>A0AAV4C756_9GAST</name>
<evidence type="ECO:0000256" key="2">
    <source>
        <dbReference type="ARBA" id="ARBA00007863"/>
    </source>
</evidence>
<evidence type="ECO:0000313" key="10">
    <source>
        <dbReference type="EMBL" id="GFO28384.1"/>
    </source>
</evidence>
<evidence type="ECO:0000256" key="1">
    <source>
        <dbReference type="ARBA" id="ARBA00004141"/>
    </source>
</evidence>
<evidence type="ECO:0000256" key="5">
    <source>
        <dbReference type="ARBA" id="ARBA00022989"/>
    </source>
</evidence>
<comment type="subcellular location">
    <subcellularLocation>
        <location evidence="1">Membrane</location>
        <topology evidence="1">Multi-pass membrane protein</topology>
    </subcellularLocation>
</comment>
<dbReference type="EMBL" id="BLXT01006036">
    <property type="protein sequence ID" value="GFO28384.1"/>
    <property type="molecule type" value="Genomic_DNA"/>
</dbReference>
<dbReference type="Pfam" id="PF06027">
    <property type="entry name" value="SLC35F"/>
    <property type="match status" value="1"/>
</dbReference>
<dbReference type="SUPFAM" id="SSF103481">
    <property type="entry name" value="Multidrug resistance efflux transporter EmrE"/>
    <property type="match status" value="1"/>
</dbReference>
<sequence>MSTYESLGPTSDESDTGSDDYVLLGQRHKKAGESKLSAGVRLLCTTSIVRPLLLGQFLSILLCGTGVFSGLLQNQHVNLPTSQSFLMYALLCLTFSTRLAYHQGERNLFRILISLDGLKYALIGLIDVEANFLVVKAYAYTSVTSVQILDCFSIAVVLLLSRLLLKTQYQRVHYGGVLISLAGLSGLIVADVITGRNGDGTGSNPALGDLFVVLGAIMYGISNVAQEFVVKNYNTSEFLGMLGVFSTLFSGIQIIVLEGDDLSHVNFNYKVVLLWLGYVLFLYLIYTCMAYVIQQTSATVTNLSILSADFYSLILGIFIFNYAFHALYLVAFAVVMLGIAVYTCRPTETTSSPPSVNSPTQIPEKE</sequence>
<keyword evidence="3" id="KW-0813">Transport</keyword>
<keyword evidence="11" id="KW-1185">Reference proteome</keyword>
<feature type="transmembrane region" description="Helical" evidence="9">
    <location>
        <begin position="300"/>
        <end position="320"/>
    </location>
</feature>
<dbReference type="GO" id="GO:0022857">
    <property type="term" value="F:transmembrane transporter activity"/>
    <property type="evidence" value="ECO:0007669"/>
    <property type="project" value="InterPro"/>
</dbReference>
<accession>A0AAV4C756</accession>
<evidence type="ECO:0000256" key="4">
    <source>
        <dbReference type="ARBA" id="ARBA00022692"/>
    </source>
</evidence>
<feature type="transmembrane region" description="Helical" evidence="9">
    <location>
        <begin position="326"/>
        <end position="344"/>
    </location>
</feature>
<dbReference type="Proteomes" id="UP000735302">
    <property type="component" value="Unassembled WGS sequence"/>
</dbReference>
<dbReference type="GO" id="GO:0016020">
    <property type="term" value="C:membrane"/>
    <property type="evidence" value="ECO:0007669"/>
    <property type="project" value="UniProtKB-SubCell"/>
</dbReference>
<evidence type="ECO:0000256" key="6">
    <source>
        <dbReference type="ARBA" id="ARBA00023136"/>
    </source>
</evidence>
<feature type="transmembrane region" description="Helical" evidence="9">
    <location>
        <begin position="238"/>
        <end position="257"/>
    </location>
</feature>
<feature type="region of interest" description="Disordered" evidence="8">
    <location>
        <begin position="347"/>
        <end position="366"/>
    </location>
</feature>
<feature type="transmembrane region" description="Helical" evidence="9">
    <location>
        <begin position="51"/>
        <end position="72"/>
    </location>
</feature>
<feature type="transmembrane region" description="Helical" evidence="9">
    <location>
        <begin position="172"/>
        <end position="194"/>
    </location>
</feature>
<feature type="transmembrane region" description="Helical" evidence="9">
    <location>
        <begin position="84"/>
        <end position="101"/>
    </location>
</feature>
<evidence type="ECO:0000256" key="3">
    <source>
        <dbReference type="ARBA" id="ARBA00022448"/>
    </source>
</evidence>
<dbReference type="InterPro" id="IPR009262">
    <property type="entry name" value="SLC35_F1/F2/F6"/>
</dbReference>
<evidence type="ECO:0000256" key="7">
    <source>
        <dbReference type="ARBA" id="ARBA00037727"/>
    </source>
</evidence>
<comment type="function">
    <text evidence="7">Putative solute transporter.</text>
</comment>
<feature type="compositionally biased region" description="Low complexity" evidence="8">
    <location>
        <begin position="347"/>
        <end position="360"/>
    </location>
</feature>
<gene>
    <name evidence="10" type="ORF">PoB_005488900</name>
</gene>
<evidence type="ECO:0000256" key="9">
    <source>
        <dbReference type="SAM" id="Phobius"/>
    </source>
</evidence>
<evidence type="ECO:0000256" key="8">
    <source>
        <dbReference type="SAM" id="MobiDB-lite"/>
    </source>
</evidence>
<comment type="caution">
    <text evidence="10">The sequence shown here is derived from an EMBL/GenBank/DDBJ whole genome shotgun (WGS) entry which is preliminary data.</text>
</comment>
<reference evidence="10 11" key="1">
    <citation type="journal article" date="2021" name="Elife">
        <title>Chloroplast acquisition without the gene transfer in kleptoplastic sea slugs, Plakobranchus ocellatus.</title>
        <authorList>
            <person name="Maeda T."/>
            <person name="Takahashi S."/>
            <person name="Yoshida T."/>
            <person name="Shimamura S."/>
            <person name="Takaki Y."/>
            <person name="Nagai Y."/>
            <person name="Toyoda A."/>
            <person name="Suzuki Y."/>
            <person name="Arimoto A."/>
            <person name="Ishii H."/>
            <person name="Satoh N."/>
            <person name="Nishiyama T."/>
            <person name="Hasebe M."/>
            <person name="Maruyama T."/>
            <person name="Minagawa J."/>
            <person name="Obokata J."/>
            <person name="Shigenobu S."/>
        </authorList>
    </citation>
    <scope>NUCLEOTIDE SEQUENCE [LARGE SCALE GENOMIC DNA]</scope>
</reference>
<dbReference type="InterPro" id="IPR052221">
    <property type="entry name" value="SLC35F_Transporter"/>
</dbReference>
<dbReference type="AlphaFoldDB" id="A0AAV4C756"/>
<feature type="transmembrane region" description="Helical" evidence="9">
    <location>
        <begin position="206"/>
        <end position="226"/>
    </location>
</feature>
<keyword evidence="6 9" id="KW-0472">Membrane</keyword>
<comment type="similarity">
    <text evidence="2">Belongs to the SLC35F solute transporter family.</text>
</comment>
<evidence type="ECO:0000313" key="11">
    <source>
        <dbReference type="Proteomes" id="UP000735302"/>
    </source>
</evidence>